<dbReference type="SFLD" id="SFLDG01386">
    <property type="entry name" value="main_SPASM_domain-containing"/>
    <property type="match status" value="1"/>
</dbReference>
<dbReference type="InterPro" id="IPR007197">
    <property type="entry name" value="rSAM"/>
</dbReference>
<evidence type="ECO:0000256" key="5">
    <source>
        <dbReference type="ARBA" id="ARBA00023014"/>
    </source>
</evidence>
<evidence type="ECO:0000259" key="6">
    <source>
        <dbReference type="PROSITE" id="PS51918"/>
    </source>
</evidence>
<accession>A0ABV7CJA0</accession>
<evidence type="ECO:0000256" key="1">
    <source>
        <dbReference type="ARBA" id="ARBA00001966"/>
    </source>
</evidence>
<dbReference type="EMBL" id="JBHRSD010000014">
    <property type="protein sequence ID" value="MFC3032725.1"/>
    <property type="molecule type" value="Genomic_DNA"/>
</dbReference>
<dbReference type="SFLD" id="SFLDS00029">
    <property type="entry name" value="Radical_SAM"/>
    <property type="match status" value="1"/>
</dbReference>
<dbReference type="PANTHER" id="PTHR43273">
    <property type="entry name" value="ANAEROBIC SULFATASE-MATURATING ENZYME HOMOLOG ASLB-RELATED"/>
    <property type="match status" value="1"/>
</dbReference>
<reference evidence="8" key="1">
    <citation type="journal article" date="2019" name="Int. J. Syst. Evol. Microbiol.">
        <title>The Global Catalogue of Microorganisms (GCM) 10K type strain sequencing project: providing services to taxonomists for standard genome sequencing and annotation.</title>
        <authorList>
            <consortium name="The Broad Institute Genomics Platform"/>
            <consortium name="The Broad Institute Genome Sequencing Center for Infectious Disease"/>
            <person name="Wu L."/>
            <person name="Ma J."/>
        </authorList>
    </citation>
    <scope>NUCLEOTIDE SEQUENCE [LARGE SCALE GENOMIC DNA]</scope>
    <source>
        <strain evidence="8">KCTC 42730</strain>
    </source>
</reference>
<dbReference type="SFLD" id="SFLDG01072">
    <property type="entry name" value="dehydrogenase_like"/>
    <property type="match status" value="1"/>
</dbReference>
<dbReference type="RefSeq" id="WP_377123509.1">
    <property type="nucleotide sequence ID" value="NZ_JBHRSD010000014.1"/>
</dbReference>
<dbReference type="InterPro" id="IPR013785">
    <property type="entry name" value="Aldolase_TIM"/>
</dbReference>
<evidence type="ECO:0000313" key="8">
    <source>
        <dbReference type="Proteomes" id="UP001595453"/>
    </source>
</evidence>
<organism evidence="7 8">
    <name type="scientific">Pseudoalteromonas fenneropenaei</name>
    <dbReference type="NCBI Taxonomy" id="1737459"/>
    <lineage>
        <taxon>Bacteria</taxon>
        <taxon>Pseudomonadati</taxon>
        <taxon>Pseudomonadota</taxon>
        <taxon>Gammaproteobacteria</taxon>
        <taxon>Alteromonadales</taxon>
        <taxon>Pseudoalteromonadaceae</taxon>
        <taxon>Pseudoalteromonas</taxon>
    </lineage>
</organism>
<keyword evidence="4" id="KW-0408">Iron</keyword>
<dbReference type="Gene3D" id="3.20.20.70">
    <property type="entry name" value="Aldolase class I"/>
    <property type="match status" value="1"/>
</dbReference>
<evidence type="ECO:0000256" key="2">
    <source>
        <dbReference type="ARBA" id="ARBA00022691"/>
    </source>
</evidence>
<dbReference type="Proteomes" id="UP001595453">
    <property type="component" value="Unassembled WGS sequence"/>
</dbReference>
<dbReference type="CDD" id="cd01335">
    <property type="entry name" value="Radical_SAM"/>
    <property type="match status" value="1"/>
</dbReference>
<comment type="caution">
    <text evidence="7">The sequence shown here is derived from an EMBL/GenBank/DDBJ whole genome shotgun (WGS) entry which is preliminary data.</text>
</comment>
<dbReference type="SUPFAM" id="SSF102114">
    <property type="entry name" value="Radical SAM enzymes"/>
    <property type="match status" value="1"/>
</dbReference>
<evidence type="ECO:0000313" key="7">
    <source>
        <dbReference type="EMBL" id="MFC3032725.1"/>
    </source>
</evidence>
<sequence>MKVTERCNIACTYCYYFFGGDDSPLKRKPVFTTQKASDLVTFIERSLKYGLKSVRVILHGGEPLLLKKHAFDNLLESITLPLKDKVKIEFTLQTNATIIDDDWVELFVKHQIFVGVSIDGPADYNDLYRIDFSGKGTHSKVVRGINKLFDAYERGLMPKPGMIAVINPKFSAKRIYLHLTQELGFDSLHFLLPDHTYDTINPSELDLYTSYLIELVDCWAADTNRNRKIRFIDEAINRILSTPFQRDVIGKYINSKKLIITVDSDGAIGPEDTLRSVIPAAFETGVNISNSDSLDVVTNKIISSVLKEAIDIPESCVGCDWVSICRGGNLKNRFSSLDPVPFKRKSVFCEPLKELYITLTAYLNGSGVTEERLLYNINENTL</sequence>
<dbReference type="PROSITE" id="PS51918">
    <property type="entry name" value="RADICAL_SAM"/>
    <property type="match status" value="1"/>
</dbReference>
<feature type="domain" description="Radical SAM core" evidence="6">
    <location>
        <begin position="1"/>
        <end position="226"/>
    </location>
</feature>
<keyword evidence="5" id="KW-0411">Iron-sulfur</keyword>
<proteinExistence type="predicted"/>
<protein>
    <submittedName>
        <fullName evidence="7">Radical SAM protein</fullName>
    </submittedName>
</protein>
<dbReference type="InterPro" id="IPR058240">
    <property type="entry name" value="rSAM_sf"/>
</dbReference>
<dbReference type="PANTHER" id="PTHR43273:SF8">
    <property type="entry name" value="RADICAL SAM DOMAIN PROTEIN"/>
    <property type="match status" value="1"/>
</dbReference>
<dbReference type="Pfam" id="PF04055">
    <property type="entry name" value="Radical_SAM"/>
    <property type="match status" value="1"/>
</dbReference>
<keyword evidence="3" id="KW-0479">Metal-binding</keyword>
<evidence type="ECO:0000256" key="4">
    <source>
        <dbReference type="ARBA" id="ARBA00023004"/>
    </source>
</evidence>
<keyword evidence="8" id="KW-1185">Reference proteome</keyword>
<dbReference type="SFLD" id="SFLDG01067">
    <property type="entry name" value="SPASM/twitch_domain_containing"/>
    <property type="match status" value="1"/>
</dbReference>
<gene>
    <name evidence="7" type="ORF">ACFOEE_09345</name>
</gene>
<comment type="cofactor">
    <cofactor evidence="1">
        <name>[4Fe-4S] cluster</name>
        <dbReference type="ChEBI" id="CHEBI:49883"/>
    </cofactor>
</comment>
<dbReference type="InterPro" id="IPR023867">
    <property type="entry name" value="Sulphatase_maturase_rSAM"/>
</dbReference>
<evidence type="ECO:0000256" key="3">
    <source>
        <dbReference type="ARBA" id="ARBA00022723"/>
    </source>
</evidence>
<keyword evidence="2" id="KW-0949">S-adenosyl-L-methionine</keyword>
<name>A0ABV7CJA0_9GAMM</name>